<dbReference type="CDD" id="cd12112">
    <property type="entry name" value="PHP_HisPPase_Chlorobi_like"/>
    <property type="match status" value="1"/>
</dbReference>
<dbReference type="EMBL" id="CP102294">
    <property type="protein sequence ID" value="UWN57342.1"/>
    <property type="molecule type" value="Genomic_DNA"/>
</dbReference>
<dbReference type="Gene3D" id="3.20.20.140">
    <property type="entry name" value="Metal-dependent hydrolases"/>
    <property type="match status" value="1"/>
</dbReference>
<dbReference type="Pfam" id="PF02811">
    <property type="entry name" value="PHP"/>
    <property type="match status" value="1"/>
</dbReference>
<dbReference type="InterPro" id="IPR016195">
    <property type="entry name" value="Pol/histidinol_Pase-like"/>
</dbReference>
<dbReference type="Proteomes" id="UP001059295">
    <property type="component" value="Chromosome"/>
</dbReference>
<evidence type="ECO:0000259" key="1">
    <source>
        <dbReference type="SMART" id="SM00481"/>
    </source>
</evidence>
<dbReference type="InterPro" id="IPR003141">
    <property type="entry name" value="Pol/His_phosphatase_N"/>
</dbReference>
<protein>
    <submittedName>
        <fullName evidence="2">PHP domain-containing protein</fullName>
    </submittedName>
</protein>
<evidence type="ECO:0000313" key="3">
    <source>
        <dbReference type="Proteomes" id="UP001059295"/>
    </source>
</evidence>
<proteinExistence type="predicted"/>
<sequence length="358" mass="40004">MKKILIPVLLLGSLSLSGQIRNDEVFELPEMEISDLRNDIRIPDVDGFHVLKCDFHTHTIFSDGRVWPTMRVDEAWKDGLDAIAITDHIEVRPWKPFVSGGDLNSSFDIAKQRADQIGFIVIKGIEITRAKPLGHINALFITDANPIETPEPLDAVNEAYRQGAFIMWNHPGWPDDQCTMYDVHEQLIKEGKIHGVEVFNSAEYYPKAIDWCRDLKLAFLANSDIHSTTGDSYHPKPLGRPVTLVLAKERSEAGIREAMFAGRTIALFNDLLAGPEALLTGLVKASIDRRVISSDEQGELVELTNRSDIPFRGTVEGRSISLPAGKTIRTRLPARCTIKMKNCYTGNGQALEIAYPFQ</sequence>
<evidence type="ECO:0000313" key="2">
    <source>
        <dbReference type="EMBL" id="UWN57342.1"/>
    </source>
</evidence>
<name>A0ABY5UZF4_9BACT</name>
<dbReference type="RefSeq" id="WP_019245271.1">
    <property type="nucleotide sequence ID" value="NZ_CAPH01000006.1"/>
</dbReference>
<dbReference type="InterPro" id="IPR004013">
    <property type="entry name" value="PHP_dom"/>
</dbReference>
<dbReference type="InterPro" id="IPR052018">
    <property type="entry name" value="PHP_domain"/>
</dbReference>
<dbReference type="PANTHER" id="PTHR42924">
    <property type="entry name" value="EXONUCLEASE"/>
    <property type="match status" value="1"/>
</dbReference>
<gene>
    <name evidence="2" type="ORF">NQ491_00775</name>
</gene>
<accession>A0ABY5UZF4</accession>
<dbReference type="SUPFAM" id="SSF89550">
    <property type="entry name" value="PHP domain-like"/>
    <property type="match status" value="1"/>
</dbReference>
<dbReference type="GeneID" id="82890223"/>
<organism evidence="2 3">
    <name type="scientific">Alistipes ihumii AP11</name>
    <dbReference type="NCBI Taxonomy" id="1211813"/>
    <lineage>
        <taxon>Bacteria</taxon>
        <taxon>Pseudomonadati</taxon>
        <taxon>Bacteroidota</taxon>
        <taxon>Bacteroidia</taxon>
        <taxon>Bacteroidales</taxon>
        <taxon>Rikenellaceae</taxon>
        <taxon>Alistipes</taxon>
    </lineage>
</organism>
<reference evidence="2" key="1">
    <citation type="journal article" date="2022" name="Cell">
        <title>Design, construction, and in vivo augmentation of a complex gut microbiome.</title>
        <authorList>
            <person name="Cheng A.G."/>
            <person name="Ho P.Y."/>
            <person name="Aranda-Diaz A."/>
            <person name="Jain S."/>
            <person name="Yu F.B."/>
            <person name="Meng X."/>
            <person name="Wang M."/>
            <person name="Iakiviak M."/>
            <person name="Nagashima K."/>
            <person name="Zhao A."/>
            <person name="Murugkar P."/>
            <person name="Patil A."/>
            <person name="Atabakhsh K."/>
            <person name="Weakley A."/>
            <person name="Yan J."/>
            <person name="Brumbaugh A.R."/>
            <person name="Higginbottom S."/>
            <person name="Dimas A."/>
            <person name="Shiver A.L."/>
            <person name="Deutschbauer A."/>
            <person name="Neff N."/>
            <person name="Sonnenburg J.L."/>
            <person name="Huang K.C."/>
            <person name="Fischbach M.A."/>
        </authorList>
    </citation>
    <scope>NUCLEOTIDE SEQUENCE</scope>
    <source>
        <strain evidence="2">AP11</strain>
    </source>
</reference>
<dbReference type="PANTHER" id="PTHR42924:SF3">
    <property type="entry name" value="POLYMERASE_HISTIDINOL PHOSPHATASE N-TERMINAL DOMAIN-CONTAINING PROTEIN"/>
    <property type="match status" value="1"/>
</dbReference>
<dbReference type="SMART" id="SM00481">
    <property type="entry name" value="POLIIIAc"/>
    <property type="match status" value="1"/>
</dbReference>
<feature type="domain" description="Polymerase/histidinol phosphatase N-terminal" evidence="1">
    <location>
        <begin position="53"/>
        <end position="131"/>
    </location>
</feature>
<keyword evidence="3" id="KW-1185">Reference proteome</keyword>